<keyword evidence="1" id="KW-0732">Signal</keyword>
<keyword evidence="3" id="KW-1185">Reference proteome</keyword>
<sequence length="116" mass="12371">MRPKLFAVIMLLAALAATAAQAEVTRRDAIEAQTATALASADYAERHCPSLRLGQDKLDRNLREIKGTLAGLRATESYAEQVAALASIEQSHGRAMVCVVLPKAHGGYGRGIVTVR</sequence>
<comment type="caution">
    <text evidence="2">The sequence shown here is derived from an EMBL/GenBank/DDBJ whole genome shotgun (WGS) entry which is preliminary data.</text>
</comment>
<organism evidence="2 3">
    <name type="scientific">Bosea vestrisii</name>
    <dbReference type="NCBI Taxonomy" id="151416"/>
    <lineage>
        <taxon>Bacteria</taxon>
        <taxon>Pseudomonadati</taxon>
        <taxon>Pseudomonadota</taxon>
        <taxon>Alphaproteobacteria</taxon>
        <taxon>Hyphomicrobiales</taxon>
        <taxon>Boseaceae</taxon>
        <taxon>Bosea</taxon>
    </lineage>
</organism>
<dbReference type="RefSeq" id="WP_291675865.1">
    <property type="nucleotide sequence ID" value="NZ_JBHSLV010000007.1"/>
</dbReference>
<proteinExistence type="predicted"/>
<feature type="signal peptide" evidence="1">
    <location>
        <begin position="1"/>
        <end position="22"/>
    </location>
</feature>
<feature type="chain" id="PRO_5046242290" description="UrcA family protein" evidence="1">
    <location>
        <begin position="23"/>
        <end position="116"/>
    </location>
</feature>
<protein>
    <recommendedName>
        <fullName evidence="4">UrcA family protein</fullName>
    </recommendedName>
</protein>
<accession>A0ABW0H8H4</accession>
<evidence type="ECO:0000256" key="1">
    <source>
        <dbReference type="SAM" id="SignalP"/>
    </source>
</evidence>
<reference evidence="3" key="1">
    <citation type="journal article" date="2019" name="Int. J. Syst. Evol. Microbiol.">
        <title>The Global Catalogue of Microorganisms (GCM) 10K type strain sequencing project: providing services to taxonomists for standard genome sequencing and annotation.</title>
        <authorList>
            <consortium name="The Broad Institute Genomics Platform"/>
            <consortium name="The Broad Institute Genome Sequencing Center for Infectious Disease"/>
            <person name="Wu L."/>
            <person name="Ma J."/>
        </authorList>
    </citation>
    <scope>NUCLEOTIDE SEQUENCE [LARGE SCALE GENOMIC DNA]</scope>
    <source>
        <strain evidence="3">CGMCC 1.16326</strain>
    </source>
</reference>
<evidence type="ECO:0000313" key="3">
    <source>
        <dbReference type="Proteomes" id="UP001596104"/>
    </source>
</evidence>
<dbReference type="Proteomes" id="UP001596104">
    <property type="component" value="Unassembled WGS sequence"/>
</dbReference>
<name>A0ABW0H8H4_9HYPH</name>
<dbReference type="EMBL" id="JBHSLV010000007">
    <property type="protein sequence ID" value="MFC5391564.1"/>
    <property type="molecule type" value="Genomic_DNA"/>
</dbReference>
<evidence type="ECO:0000313" key="2">
    <source>
        <dbReference type="EMBL" id="MFC5391564.1"/>
    </source>
</evidence>
<gene>
    <name evidence="2" type="ORF">ACFPPC_02785</name>
</gene>
<evidence type="ECO:0008006" key="4">
    <source>
        <dbReference type="Google" id="ProtNLM"/>
    </source>
</evidence>